<dbReference type="GO" id="GO:0003735">
    <property type="term" value="F:structural constituent of ribosome"/>
    <property type="evidence" value="ECO:0007669"/>
    <property type="project" value="InterPro"/>
</dbReference>
<gene>
    <name evidence="5 8" type="primary">ctc</name>
    <name evidence="5" type="synonym">rplY</name>
    <name evidence="8" type="ORF">ENSA5_53380</name>
</gene>
<dbReference type="Gene3D" id="2.170.120.20">
    <property type="entry name" value="Ribosomal protein L25, beta domain"/>
    <property type="match status" value="1"/>
</dbReference>
<evidence type="ECO:0000256" key="4">
    <source>
        <dbReference type="ARBA" id="ARBA00023274"/>
    </source>
</evidence>
<evidence type="ECO:0000256" key="5">
    <source>
        <dbReference type="HAMAP-Rule" id="MF_01334"/>
    </source>
</evidence>
<dbReference type="EMBL" id="PVNK01000232">
    <property type="protein sequence ID" value="PRP91757.1"/>
    <property type="molecule type" value="Genomic_DNA"/>
</dbReference>
<comment type="function">
    <text evidence="5">This is one of the proteins that binds to the 5S RNA in the ribosome where it forms part of the central protuberance.</text>
</comment>
<dbReference type="Pfam" id="PF14693">
    <property type="entry name" value="Ribosomal_TL5_C"/>
    <property type="match status" value="1"/>
</dbReference>
<dbReference type="HAMAP" id="MF_01334">
    <property type="entry name" value="Ribosomal_bL25_CTC"/>
    <property type="match status" value="1"/>
</dbReference>
<dbReference type="InterPro" id="IPR011035">
    <property type="entry name" value="Ribosomal_bL25/Gln-tRNA_synth"/>
</dbReference>
<dbReference type="GO" id="GO:0008097">
    <property type="term" value="F:5S rRNA binding"/>
    <property type="evidence" value="ECO:0007669"/>
    <property type="project" value="InterPro"/>
</dbReference>
<dbReference type="InterPro" id="IPR029751">
    <property type="entry name" value="Ribosomal_L25_dom"/>
</dbReference>
<dbReference type="InterPro" id="IPR020056">
    <property type="entry name" value="Rbsml_bL25/Gln-tRNA_synth_N"/>
</dbReference>
<comment type="caution">
    <text evidence="8">The sequence shown here is derived from an EMBL/GenBank/DDBJ whole genome shotgun (WGS) entry which is preliminary data.</text>
</comment>
<dbReference type="Proteomes" id="UP000237968">
    <property type="component" value="Unassembled WGS sequence"/>
</dbReference>
<organism evidence="8 9">
    <name type="scientific">Enhygromyxa salina</name>
    <dbReference type="NCBI Taxonomy" id="215803"/>
    <lineage>
        <taxon>Bacteria</taxon>
        <taxon>Pseudomonadati</taxon>
        <taxon>Myxococcota</taxon>
        <taxon>Polyangia</taxon>
        <taxon>Nannocystales</taxon>
        <taxon>Nannocystaceae</taxon>
        <taxon>Enhygromyxa</taxon>
    </lineage>
</organism>
<dbReference type="GO" id="GO:0006412">
    <property type="term" value="P:translation"/>
    <property type="evidence" value="ECO:0007669"/>
    <property type="project" value="UniProtKB-UniRule"/>
</dbReference>
<keyword evidence="9" id="KW-1185">Reference proteome</keyword>
<dbReference type="InterPro" id="IPR001021">
    <property type="entry name" value="Ribosomal_bL25_long"/>
</dbReference>
<evidence type="ECO:0000256" key="1">
    <source>
        <dbReference type="ARBA" id="ARBA00022730"/>
    </source>
</evidence>
<feature type="domain" description="Large ribosomal subunit protein bL25 L25" evidence="6">
    <location>
        <begin position="9"/>
        <end position="100"/>
    </location>
</feature>
<reference evidence="8 9" key="1">
    <citation type="submission" date="2018-03" db="EMBL/GenBank/DDBJ databases">
        <title>Draft Genome Sequences of the Obligatory Marine Myxobacteria Enhygromyxa salina SWB005.</title>
        <authorList>
            <person name="Poehlein A."/>
            <person name="Moghaddam J.A."/>
            <person name="Harms H."/>
            <person name="Alanjari M."/>
            <person name="Koenig G.M."/>
            <person name="Daniel R."/>
            <person name="Schaeberle T.F."/>
        </authorList>
    </citation>
    <scope>NUCLEOTIDE SEQUENCE [LARGE SCALE GENOMIC DNA]</scope>
    <source>
        <strain evidence="8 9">SWB005</strain>
    </source>
</reference>
<dbReference type="AlphaFoldDB" id="A0A2S9XFZ4"/>
<dbReference type="CDD" id="cd00495">
    <property type="entry name" value="Ribosomal_L25_TL5_CTC"/>
    <property type="match status" value="1"/>
</dbReference>
<evidence type="ECO:0000313" key="8">
    <source>
        <dbReference type="EMBL" id="PRP91757.1"/>
    </source>
</evidence>
<dbReference type="InterPro" id="IPR020930">
    <property type="entry name" value="Ribosomal_uL5_bac-type"/>
</dbReference>
<evidence type="ECO:0000256" key="2">
    <source>
        <dbReference type="ARBA" id="ARBA00022884"/>
    </source>
</evidence>
<evidence type="ECO:0000256" key="3">
    <source>
        <dbReference type="ARBA" id="ARBA00022980"/>
    </source>
</evidence>
<comment type="subunit">
    <text evidence="5">Part of the 50S ribosomal subunit; part of the 5S rRNA/L5/L18/L25 subcomplex. Contacts the 5S rRNA. Binds to the 5S rRNA independently of L5 and L18.</text>
</comment>
<keyword evidence="2 5" id="KW-0694">RNA-binding</keyword>
<dbReference type="GO" id="GO:0022625">
    <property type="term" value="C:cytosolic large ribosomal subunit"/>
    <property type="evidence" value="ECO:0007669"/>
    <property type="project" value="TreeGrafter"/>
</dbReference>
<dbReference type="SUPFAM" id="SSF50715">
    <property type="entry name" value="Ribosomal protein L25-like"/>
    <property type="match status" value="1"/>
</dbReference>
<sequence>MTATDFGKLTAKIRHATGKGGARKLRAQGLIPGVIYGKGQGNLMLTLSPRELRRAMDPQRKLNTFFTVTIEGEGESSVEQCVLTDYQADPIRDEFLHVDFLRVDPDSEVVTKIPVEYSGRAAGVVAGGKLRTYQRTTRVAAKPGQVPIKLSVDVSPLQAGETLRMKDLSIENARLLDHPNVVVAHVDPPRAKTDEADKKADKA</sequence>
<protein>
    <recommendedName>
        <fullName evidence="5">Large ribosomal subunit protein bL25</fullName>
    </recommendedName>
    <alternativeName>
        <fullName evidence="5">General stress protein CTC</fullName>
    </alternativeName>
</protein>
<dbReference type="PANTHER" id="PTHR33284">
    <property type="entry name" value="RIBOSOMAL PROTEIN L25/GLN-TRNA SYNTHETASE, ANTI-CODON-BINDING DOMAIN-CONTAINING PROTEIN"/>
    <property type="match status" value="1"/>
</dbReference>
<dbReference type="InterPro" id="IPR020057">
    <property type="entry name" value="Ribosomal_bL25_b-dom"/>
</dbReference>
<keyword evidence="4 5" id="KW-0687">Ribonucleoprotein</keyword>
<accession>A0A2S9XFZ4</accession>
<dbReference type="OrthoDB" id="9786489at2"/>
<proteinExistence type="inferred from homology"/>
<dbReference type="PANTHER" id="PTHR33284:SF1">
    <property type="entry name" value="RIBOSOMAL PROTEIN L25_GLN-TRNA SYNTHETASE, ANTI-CODON-BINDING DOMAIN-CONTAINING PROTEIN"/>
    <property type="match status" value="1"/>
</dbReference>
<evidence type="ECO:0000313" key="9">
    <source>
        <dbReference type="Proteomes" id="UP000237968"/>
    </source>
</evidence>
<dbReference type="InterPro" id="IPR037121">
    <property type="entry name" value="Ribosomal_bL25_C"/>
</dbReference>
<evidence type="ECO:0000259" key="7">
    <source>
        <dbReference type="Pfam" id="PF14693"/>
    </source>
</evidence>
<comment type="similarity">
    <text evidence="5">Belongs to the bacterial ribosomal protein bL25 family. CTC subfamily.</text>
</comment>
<dbReference type="NCBIfam" id="TIGR00731">
    <property type="entry name" value="bL25_bact_ctc"/>
    <property type="match status" value="1"/>
</dbReference>
<name>A0A2S9XFZ4_9BACT</name>
<dbReference type="Pfam" id="PF01386">
    <property type="entry name" value="Ribosomal_L25p"/>
    <property type="match status" value="1"/>
</dbReference>
<keyword evidence="3 5" id="KW-0689">Ribosomal protein</keyword>
<dbReference type="Gene3D" id="2.40.240.10">
    <property type="entry name" value="Ribosomal Protein L25, Chain P"/>
    <property type="match status" value="1"/>
</dbReference>
<feature type="domain" description="Large ribosomal subunit protein bL25 beta" evidence="7">
    <location>
        <begin position="109"/>
        <end position="190"/>
    </location>
</feature>
<dbReference type="RefSeq" id="WP_106394552.1">
    <property type="nucleotide sequence ID" value="NZ_PVNK01000232.1"/>
</dbReference>
<evidence type="ECO:0000259" key="6">
    <source>
        <dbReference type="Pfam" id="PF01386"/>
    </source>
</evidence>
<keyword evidence="1 5" id="KW-0699">rRNA-binding</keyword>